<feature type="transmembrane region" description="Helical" evidence="6">
    <location>
        <begin position="399"/>
        <end position="418"/>
    </location>
</feature>
<feature type="transmembrane region" description="Helical" evidence="6">
    <location>
        <begin position="121"/>
        <end position="141"/>
    </location>
</feature>
<proteinExistence type="predicted"/>
<keyword evidence="4 6" id="KW-1133">Transmembrane helix</keyword>
<keyword evidence="3 6" id="KW-0812">Transmembrane</keyword>
<feature type="transmembrane region" description="Helical" evidence="6">
    <location>
        <begin position="86"/>
        <end position="109"/>
    </location>
</feature>
<reference evidence="7 8" key="1">
    <citation type="submission" date="2019-07" db="EMBL/GenBank/DDBJ databases">
        <title>Phenotypic and genotypic antimicrobial resistance traits of Vibrio cholerae non-O1/non-O139 isolated from a large Austrian lake frequently associated with cases of infection.</title>
        <authorList>
            <person name="Lepuschitz S."/>
            <person name="Baron S."/>
            <person name="Larvor E."/>
            <person name="Granier S."/>
            <person name="Pretzer C."/>
            <person name="Mach R.L."/>
            <person name="Farnleitner A.H."/>
            <person name="Ruppitsch W."/>
            <person name="Pleininger S."/>
            <person name="Indra A."/>
            <person name="Kirschner A.K.T."/>
        </authorList>
    </citation>
    <scope>NUCLEOTIDE SEQUENCE [LARGE SCALE GENOMIC DNA]</scope>
    <source>
        <strain evidence="7 8">A12JL36W90</strain>
    </source>
</reference>
<evidence type="ECO:0000313" key="8">
    <source>
        <dbReference type="Proteomes" id="UP000319979"/>
    </source>
</evidence>
<name>A0A544BPE9_VIBCL</name>
<comment type="subcellular location">
    <subcellularLocation>
        <location evidence="1">Cell membrane</location>
        <topology evidence="1">Multi-pass membrane protein</topology>
    </subcellularLocation>
</comment>
<feature type="transmembrane region" description="Helical" evidence="6">
    <location>
        <begin position="49"/>
        <end position="66"/>
    </location>
</feature>
<organism evidence="7 8">
    <name type="scientific">Vibrio cholerae</name>
    <dbReference type="NCBI Taxonomy" id="666"/>
    <lineage>
        <taxon>Bacteria</taxon>
        <taxon>Pseudomonadati</taxon>
        <taxon>Pseudomonadota</taxon>
        <taxon>Gammaproteobacteria</taxon>
        <taxon>Vibrionales</taxon>
        <taxon>Vibrionaceae</taxon>
        <taxon>Vibrio</taxon>
    </lineage>
</organism>
<keyword evidence="2" id="KW-1003">Cell membrane</keyword>
<dbReference type="AlphaFoldDB" id="A0A544BPE9"/>
<protein>
    <submittedName>
        <fullName evidence="7">Oligosaccharide flippase family protein</fullName>
    </submittedName>
</protein>
<evidence type="ECO:0000256" key="5">
    <source>
        <dbReference type="ARBA" id="ARBA00023136"/>
    </source>
</evidence>
<dbReference type="PANTHER" id="PTHR30250:SF28">
    <property type="entry name" value="POLYSACCHARIDE BIOSYNTHESIS PROTEIN"/>
    <property type="match status" value="1"/>
</dbReference>
<dbReference type="RefSeq" id="WP_142735875.1">
    <property type="nucleotide sequence ID" value="NZ_VIOS01000155.1"/>
</dbReference>
<evidence type="ECO:0000256" key="2">
    <source>
        <dbReference type="ARBA" id="ARBA00022475"/>
    </source>
</evidence>
<dbReference type="Pfam" id="PF13440">
    <property type="entry name" value="Polysacc_synt_3"/>
    <property type="match status" value="1"/>
</dbReference>
<evidence type="ECO:0000313" key="7">
    <source>
        <dbReference type="EMBL" id="TQP08235.1"/>
    </source>
</evidence>
<dbReference type="InterPro" id="IPR050833">
    <property type="entry name" value="Poly_Biosynth_Transport"/>
</dbReference>
<feature type="transmembrane region" description="Helical" evidence="6">
    <location>
        <begin position="224"/>
        <end position="253"/>
    </location>
</feature>
<dbReference type="Proteomes" id="UP000319979">
    <property type="component" value="Unassembled WGS sequence"/>
</dbReference>
<keyword evidence="5 6" id="KW-0472">Membrane</keyword>
<evidence type="ECO:0000256" key="1">
    <source>
        <dbReference type="ARBA" id="ARBA00004651"/>
    </source>
</evidence>
<feature type="transmembrane region" description="Helical" evidence="6">
    <location>
        <begin position="333"/>
        <end position="356"/>
    </location>
</feature>
<feature type="transmembrane region" description="Helical" evidence="6">
    <location>
        <begin position="303"/>
        <end position="321"/>
    </location>
</feature>
<dbReference type="GO" id="GO:0005886">
    <property type="term" value="C:plasma membrane"/>
    <property type="evidence" value="ECO:0007669"/>
    <property type="project" value="UniProtKB-SubCell"/>
</dbReference>
<dbReference type="PANTHER" id="PTHR30250">
    <property type="entry name" value="PST FAMILY PREDICTED COLANIC ACID TRANSPORTER"/>
    <property type="match status" value="1"/>
</dbReference>
<feature type="transmembrane region" description="Helical" evidence="6">
    <location>
        <begin position="162"/>
        <end position="180"/>
    </location>
</feature>
<sequence>MTLLFFRENKMLSVFSKNVLSLVSGTTIAQILPVIIIPIITRIYTPEDLGLLAIVVSILSILSIVANGRYELAINLPEKSDDAARVIAVSLIICTLFSIIVFFISSIFGDFFIERLGLKDISWSIYVIPVMMWLSGIYNVLNYANVRIGKFKDIALSTIKKAAGLSILQVVLGCFGFGALGLILSQIAFLLLGNKTLISNVLRQYSFTKLTMSELKKTAKRYRAFFLLSLPAALANALVTHLTTLMISVYFNIATLGLYSLTQKVLGIPSSFLGNAVFQVLLKEGCEEKKKTGAMINTFDSTLKKLLIIGLPFFIFIYMAVEPAFEIFFGHEWLIAGLYAKISIPLFAARFIVSSLSAVDTICEKQHLFLIFNLVLLIVTVMIFFIFKSSEFITFLYYFSYSNALVYILYGFVLRYVAKCQK</sequence>
<feature type="transmembrane region" description="Helical" evidence="6">
    <location>
        <begin position="368"/>
        <end position="387"/>
    </location>
</feature>
<gene>
    <name evidence="7" type="ORF">FLM02_19135</name>
</gene>
<evidence type="ECO:0000256" key="6">
    <source>
        <dbReference type="SAM" id="Phobius"/>
    </source>
</evidence>
<accession>A0A544BPE9</accession>
<comment type="caution">
    <text evidence="7">The sequence shown here is derived from an EMBL/GenBank/DDBJ whole genome shotgun (WGS) entry which is preliminary data.</text>
</comment>
<evidence type="ECO:0000256" key="3">
    <source>
        <dbReference type="ARBA" id="ARBA00022692"/>
    </source>
</evidence>
<feature type="transmembrane region" description="Helical" evidence="6">
    <location>
        <begin position="20"/>
        <end position="43"/>
    </location>
</feature>
<dbReference type="EMBL" id="VIOS01000155">
    <property type="protein sequence ID" value="TQP08235.1"/>
    <property type="molecule type" value="Genomic_DNA"/>
</dbReference>
<evidence type="ECO:0000256" key="4">
    <source>
        <dbReference type="ARBA" id="ARBA00022989"/>
    </source>
</evidence>